<comment type="caution">
    <text evidence="1">The sequence shown here is derived from an EMBL/GenBank/DDBJ whole genome shotgun (WGS) entry which is preliminary data.</text>
</comment>
<dbReference type="EMBL" id="SOAG01000024">
    <property type="protein sequence ID" value="TDS54634.1"/>
    <property type="molecule type" value="Genomic_DNA"/>
</dbReference>
<dbReference type="Pfam" id="PF25594">
    <property type="entry name" value="GldB_lipo"/>
    <property type="match status" value="1"/>
</dbReference>
<protein>
    <submittedName>
        <fullName evidence="1">Protein involved in gliding motility GldB</fullName>
    </submittedName>
</protein>
<dbReference type="OrthoDB" id="976022at2"/>
<organism evidence="1 2">
    <name type="scientific">Myroides indicus</name>
    <dbReference type="NCBI Taxonomy" id="1323422"/>
    <lineage>
        <taxon>Bacteria</taxon>
        <taxon>Pseudomonadati</taxon>
        <taxon>Bacteroidota</taxon>
        <taxon>Flavobacteriia</taxon>
        <taxon>Flavobacteriales</taxon>
        <taxon>Flavobacteriaceae</taxon>
        <taxon>Myroides</taxon>
    </lineage>
</organism>
<dbReference type="InterPro" id="IPR019853">
    <property type="entry name" value="GldB-like"/>
</dbReference>
<reference evidence="1 2" key="1">
    <citation type="submission" date="2019-03" db="EMBL/GenBank/DDBJ databases">
        <title>Genomic Encyclopedia of Archaeal and Bacterial Type Strains, Phase II (KMG-II): from individual species to whole genera.</title>
        <authorList>
            <person name="Goeker M."/>
        </authorList>
    </citation>
    <scope>NUCLEOTIDE SEQUENCE [LARGE SCALE GENOMIC DNA]</scope>
    <source>
        <strain evidence="1 2">DSM 28213</strain>
    </source>
</reference>
<accession>A0A4R7EQ53</accession>
<dbReference type="RefSeq" id="WP_133713267.1">
    <property type="nucleotide sequence ID" value="NZ_SOAG01000024.1"/>
</dbReference>
<dbReference type="AlphaFoldDB" id="A0A4R7EQ53"/>
<proteinExistence type="predicted"/>
<name>A0A4R7EQ53_9FLAO</name>
<sequence>MECLFKNTKLFLVLVCLSGLFLSGCGQKRSEIEKQVSQVPVQIEILRFDKEFYEAADSDLPSIRQKYPYLFPKNIADEVWLQKKNDTLFAELYDEVQKKYSDLGSLSNDLEQFFKHVKYYYPEETENKKVITVISEVDVSAKAIYADTLAIISLDTYLGRDHRFYKGFPDYLRGTFDSDQILPNLAESFLLQKIRPSADRTFLGGMIQQGKLLYAKETLLPLVKEEDIMGYTEEQLDWCYSNEAQMWRYFIDNKSLFDTDNKLNTRFLEPAPFSKFYLEIDSESPGRTGAWIGWQIVRSFMKNNNVTLQELFEKEAKELFEQSKYKPRK</sequence>
<evidence type="ECO:0000313" key="2">
    <source>
        <dbReference type="Proteomes" id="UP000295215"/>
    </source>
</evidence>
<keyword evidence="2" id="KW-1185">Reference proteome</keyword>
<dbReference type="NCBIfam" id="TIGR03514">
    <property type="entry name" value="GldB_lipo"/>
    <property type="match status" value="1"/>
</dbReference>
<dbReference type="Proteomes" id="UP000295215">
    <property type="component" value="Unassembled WGS sequence"/>
</dbReference>
<dbReference type="PROSITE" id="PS51257">
    <property type="entry name" value="PROKAR_LIPOPROTEIN"/>
    <property type="match status" value="1"/>
</dbReference>
<gene>
    <name evidence="1" type="ORF">C8P70_12430</name>
</gene>
<evidence type="ECO:0000313" key="1">
    <source>
        <dbReference type="EMBL" id="TDS54634.1"/>
    </source>
</evidence>